<sequence length="290" mass="33855">MTGKFKNLFLFLLFNSLLFAKDISSKLEELISKGKLDQAENLIYQAQAEGNFSPTIQIYLAKIYFLRKNMKPAYETLMGIETPDDSKTRIKLVQLLIEFGDSAFSLKYKGMAINSYYKAYKISPDFPLSGRSKLIAQKLMEEDNYLEAKKFFEKYVSEGGNFEEIAQGYIKCLYLLSQWEEIIKNSSKIAKYREDAELQFILGEAYFNLAKDYLEKEMYENALELLNDFIKWGIPKIYLDDAYFLKGQILEDFGNTKEALECYYKVLTLAPPRSIYAKKARERIRELENR</sequence>
<evidence type="ECO:0008006" key="4">
    <source>
        <dbReference type="Google" id="ProtNLM"/>
    </source>
</evidence>
<evidence type="ECO:0000256" key="1">
    <source>
        <dbReference type="PROSITE-ProRule" id="PRU00339"/>
    </source>
</evidence>
<organism evidence="3">
    <name type="scientific">candidate division WOR-3 bacterium</name>
    <dbReference type="NCBI Taxonomy" id="2052148"/>
    <lineage>
        <taxon>Bacteria</taxon>
        <taxon>Bacteria division WOR-3</taxon>
    </lineage>
</organism>
<evidence type="ECO:0000256" key="2">
    <source>
        <dbReference type="SAM" id="SignalP"/>
    </source>
</evidence>
<keyword evidence="2" id="KW-0732">Signal</keyword>
<keyword evidence="1" id="KW-0802">TPR repeat</keyword>
<dbReference type="PROSITE" id="PS50005">
    <property type="entry name" value="TPR"/>
    <property type="match status" value="1"/>
</dbReference>
<feature type="chain" id="PRO_5031527744" description="Tetratricopeptide repeat protein" evidence="2">
    <location>
        <begin position="21"/>
        <end position="290"/>
    </location>
</feature>
<feature type="repeat" description="TPR" evidence="1">
    <location>
        <begin position="240"/>
        <end position="273"/>
    </location>
</feature>
<reference evidence="3" key="1">
    <citation type="journal article" date="2020" name="mSystems">
        <title>Genome- and Community-Level Interaction Insights into Carbon Utilization and Element Cycling Functions of Hydrothermarchaeota in Hydrothermal Sediment.</title>
        <authorList>
            <person name="Zhou Z."/>
            <person name="Liu Y."/>
            <person name="Xu W."/>
            <person name="Pan J."/>
            <person name="Luo Z.H."/>
            <person name="Li M."/>
        </authorList>
    </citation>
    <scope>NUCLEOTIDE SEQUENCE [LARGE SCALE GENOMIC DNA]</scope>
    <source>
        <strain evidence="3">SpSt-69</strain>
    </source>
</reference>
<accession>A0A7V3ZW52</accession>
<evidence type="ECO:0000313" key="3">
    <source>
        <dbReference type="EMBL" id="HGL16792.1"/>
    </source>
</evidence>
<dbReference type="Pfam" id="PF13181">
    <property type="entry name" value="TPR_8"/>
    <property type="match status" value="2"/>
</dbReference>
<feature type="signal peptide" evidence="2">
    <location>
        <begin position="1"/>
        <end position="20"/>
    </location>
</feature>
<proteinExistence type="predicted"/>
<dbReference type="InterPro" id="IPR019734">
    <property type="entry name" value="TPR_rpt"/>
</dbReference>
<protein>
    <recommendedName>
        <fullName evidence="4">Tetratricopeptide repeat protein</fullName>
    </recommendedName>
</protein>
<dbReference type="EMBL" id="DTDJ01000006">
    <property type="protein sequence ID" value="HGL16792.1"/>
    <property type="molecule type" value="Genomic_DNA"/>
</dbReference>
<dbReference type="SUPFAM" id="SSF48452">
    <property type="entry name" value="TPR-like"/>
    <property type="match status" value="1"/>
</dbReference>
<dbReference type="Gene3D" id="1.25.40.10">
    <property type="entry name" value="Tetratricopeptide repeat domain"/>
    <property type="match status" value="2"/>
</dbReference>
<name>A0A7V3ZW52_UNCW3</name>
<comment type="caution">
    <text evidence="3">The sequence shown here is derived from an EMBL/GenBank/DDBJ whole genome shotgun (WGS) entry which is preliminary data.</text>
</comment>
<dbReference type="SMART" id="SM00028">
    <property type="entry name" value="TPR"/>
    <property type="match status" value="3"/>
</dbReference>
<dbReference type="AlphaFoldDB" id="A0A7V3ZW52"/>
<gene>
    <name evidence="3" type="ORF">ENU66_00390</name>
</gene>
<dbReference type="InterPro" id="IPR011990">
    <property type="entry name" value="TPR-like_helical_dom_sf"/>
</dbReference>